<name>A0A3R7QAQ1_PENVA</name>
<dbReference type="STRING" id="6689.A0A3R7QAQ1"/>
<dbReference type="EMBL" id="QCYY01003912">
    <property type="protein sequence ID" value="ROT61938.1"/>
    <property type="molecule type" value="Genomic_DNA"/>
</dbReference>
<evidence type="ECO:0000313" key="3">
    <source>
        <dbReference type="Proteomes" id="UP000283509"/>
    </source>
</evidence>
<proteinExistence type="predicted"/>
<reference evidence="2 3" key="2">
    <citation type="submission" date="2019-01" db="EMBL/GenBank/DDBJ databases">
        <title>The decoding of complex shrimp genome reveals the adaptation for benthos swimmer, frequently molting mechanism and breeding impact on genome.</title>
        <authorList>
            <person name="Sun Y."/>
            <person name="Gao Y."/>
            <person name="Yu Y."/>
        </authorList>
    </citation>
    <scope>NUCLEOTIDE SEQUENCE [LARGE SCALE GENOMIC DNA]</scope>
    <source>
        <tissue evidence="2">Muscle</tissue>
    </source>
</reference>
<organism evidence="2 3">
    <name type="scientific">Penaeus vannamei</name>
    <name type="common">Whiteleg shrimp</name>
    <name type="synonym">Litopenaeus vannamei</name>
    <dbReference type="NCBI Taxonomy" id="6689"/>
    <lineage>
        <taxon>Eukaryota</taxon>
        <taxon>Metazoa</taxon>
        <taxon>Ecdysozoa</taxon>
        <taxon>Arthropoda</taxon>
        <taxon>Crustacea</taxon>
        <taxon>Multicrustacea</taxon>
        <taxon>Malacostraca</taxon>
        <taxon>Eumalacostraca</taxon>
        <taxon>Eucarida</taxon>
        <taxon>Decapoda</taxon>
        <taxon>Dendrobranchiata</taxon>
        <taxon>Penaeoidea</taxon>
        <taxon>Penaeidae</taxon>
        <taxon>Penaeus</taxon>
    </lineage>
</organism>
<comment type="caution">
    <text evidence="2">The sequence shown here is derived from an EMBL/GenBank/DDBJ whole genome shotgun (WGS) entry which is preliminary data.</text>
</comment>
<dbReference type="Proteomes" id="UP000283509">
    <property type="component" value="Unassembled WGS sequence"/>
</dbReference>
<keyword evidence="3" id="KW-1185">Reference proteome</keyword>
<feature type="compositionally biased region" description="Low complexity" evidence="1">
    <location>
        <begin position="187"/>
        <end position="201"/>
    </location>
</feature>
<gene>
    <name evidence="2" type="ORF">C7M84_020228</name>
</gene>
<reference evidence="2 3" key="1">
    <citation type="submission" date="2018-04" db="EMBL/GenBank/DDBJ databases">
        <authorList>
            <person name="Zhang X."/>
            <person name="Yuan J."/>
            <person name="Li F."/>
            <person name="Xiang J."/>
        </authorList>
    </citation>
    <scope>NUCLEOTIDE SEQUENCE [LARGE SCALE GENOMIC DNA]</scope>
    <source>
        <tissue evidence="2">Muscle</tissue>
    </source>
</reference>
<evidence type="ECO:0000256" key="1">
    <source>
        <dbReference type="SAM" id="MobiDB-lite"/>
    </source>
</evidence>
<accession>A0A3R7QAQ1</accession>
<evidence type="ECO:0000313" key="2">
    <source>
        <dbReference type="EMBL" id="ROT61938.1"/>
    </source>
</evidence>
<feature type="compositionally biased region" description="Low complexity" evidence="1">
    <location>
        <begin position="209"/>
        <end position="220"/>
    </location>
</feature>
<feature type="region of interest" description="Disordered" evidence="1">
    <location>
        <begin position="187"/>
        <end position="220"/>
    </location>
</feature>
<protein>
    <submittedName>
        <fullName evidence="2">Uncharacterized protein</fullName>
    </submittedName>
</protein>
<dbReference type="AlphaFoldDB" id="A0A3R7QAQ1"/>
<sequence length="375" mass="39811">MCEFSIRCIFSASRCVASAREACAPAQLRIKWPRLTSTCGGVRGIGSGKDASVSERAWEVPPGGGVPPGYGYGPVPPVLCPATARHVSSLGAREQCRTNSIYVFPYPSSSLPPSLLPSLRSPSFPPPPALSSLPLLPSLSYPYSSPLYCLPFRLPPCPFSSLSLFPPYSSPPFILLTSPLHPTSLRYPSTPPSSTLLTPSLHPTPLPSLHPTHPSHPSIHSPPSLHPNFFLHPTHPTPFYPSHSPPFLPSFRPLILPILPIPASPRLTGSRKSFFPLKVPKRSRKDRGGRGRAAAGAPQRLVRAASLGRADVGEPLPSAGPLAEALPIKGVWQAVGVTGRSAVVTGVLQPDRISPLAGVTVTSEGKDTSLHDCTE</sequence>